<feature type="transmembrane region" description="Helical" evidence="1">
    <location>
        <begin position="6"/>
        <end position="27"/>
    </location>
</feature>
<gene>
    <name evidence="2" type="ORF">MPNT_10014</name>
</gene>
<comment type="caution">
    <text evidence="2">The sequence shown here is derived from an EMBL/GenBank/DDBJ whole genome shotgun (WGS) entry which is preliminary data.</text>
</comment>
<keyword evidence="1" id="KW-1133">Transmembrane helix</keyword>
<dbReference type="EMBL" id="CAJNOB010000001">
    <property type="protein sequence ID" value="CAF0688809.1"/>
    <property type="molecule type" value="Genomic_DNA"/>
</dbReference>
<proteinExistence type="predicted"/>
<evidence type="ECO:0000256" key="1">
    <source>
        <dbReference type="SAM" id="Phobius"/>
    </source>
</evidence>
<keyword evidence="3" id="KW-1185">Reference proteome</keyword>
<accession>A0A8J2FR60</accession>
<dbReference type="AlphaFoldDB" id="A0A8J2FR60"/>
<keyword evidence="1" id="KW-0812">Transmembrane</keyword>
<sequence>MSVPVEWLALLYFVCLSAWGLGLVWMLRDPRRQCWHDKLAKTLVLRIHQKFQQGGSLIS</sequence>
<evidence type="ECO:0000313" key="3">
    <source>
        <dbReference type="Proteomes" id="UP000663859"/>
    </source>
</evidence>
<keyword evidence="1" id="KW-0472">Membrane</keyword>
<evidence type="ECO:0008006" key="4">
    <source>
        <dbReference type="Google" id="ProtNLM"/>
    </source>
</evidence>
<dbReference type="Proteomes" id="UP000663859">
    <property type="component" value="Unassembled WGS sequence"/>
</dbReference>
<reference evidence="2" key="1">
    <citation type="submission" date="2021-02" db="EMBL/GenBank/DDBJ databases">
        <authorList>
            <person name="Cremers G."/>
            <person name="Picone N."/>
        </authorList>
    </citation>
    <scope>NUCLEOTIDE SEQUENCE</scope>
    <source>
        <strain evidence="2">PQ17</strain>
    </source>
</reference>
<organism evidence="2 3">
    <name type="scientific">Candidatus Methylacidithermus pantelleriae</name>
    <dbReference type="NCBI Taxonomy" id="2744239"/>
    <lineage>
        <taxon>Bacteria</taxon>
        <taxon>Pseudomonadati</taxon>
        <taxon>Verrucomicrobiota</taxon>
        <taxon>Methylacidiphilae</taxon>
        <taxon>Methylacidiphilales</taxon>
        <taxon>Methylacidiphilaceae</taxon>
        <taxon>Candidatus Methylacidithermus</taxon>
    </lineage>
</organism>
<protein>
    <recommendedName>
        <fullName evidence="4">RDD family protein</fullName>
    </recommendedName>
</protein>
<name>A0A8J2FR60_9BACT</name>
<evidence type="ECO:0000313" key="2">
    <source>
        <dbReference type="EMBL" id="CAF0688809.1"/>
    </source>
</evidence>